<dbReference type="GO" id="GO:0006364">
    <property type="term" value="P:rRNA processing"/>
    <property type="evidence" value="ECO:0007669"/>
    <property type="project" value="InterPro"/>
</dbReference>
<keyword evidence="6 8" id="KW-0378">Hydrolase</keyword>
<dbReference type="GO" id="GO:0004222">
    <property type="term" value="F:metalloendopeptidase activity"/>
    <property type="evidence" value="ECO:0007669"/>
    <property type="project" value="InterPro"/>
</dbReference>
<reference evidence="8" key="1">
    <citation type="submission" date="2019-08" db="EMBL/GenBank/DDBJ databases">
        <authorList>
            <person name="Kucharzyk K."/>
            <person name="Murdoch R.W."/>
            <person name="Higgins S."/>
            <person name="Loffler F."/>
        </authorList>
    </citation>
    <scope>NUCLEOTIDE SEQUENCE</scope>
</reference>
<comment type="similarity">
    <text evidence="2">Belongs to the endoribonuclease YbeY family.</text>
</comment>
<dbReference type="PANTHER" id="PTHR46986">
    <property type="entry name" value="ENDORIBONUCLEASE YBEY, CHLOROPLASTIC"/>
    <property type="match status" value="1"/>
</dbReference>
<dbReference type="GO" id="GO:0046872">
    <property type="term" value="F:metal ion binding"/>
    <property type="evidence" value="ECO:0007669"/>
    <property type="project" value="UniProtKB-KW"/>
</dbReference>
<gene>
    <name evidence="8" type="primary">ybeY_30</name>
    <name evidence="8" type="ORF">SDC9_102766</name>
</gene>
<dbReference type="NCBIfam" id="TIGR00043">
    <property type="entry name" value="rRNA maturation RNase YbeY"/>
    <property type="match status" value="1"/>
</dbReference>
<protein>
    <submittedName>
        <fullName evidence="8">Endoribonuclease YbeY</fullName>
        <ecNumber evidence="8">3.1.-.-</ecNumber>
    </submittedName>
</protein>
<name>A0A645AT73_9ZZZZ</name>
<dbReference type="PROSITE" id="PS01306">
    <property type="entry name" value="UPF0054"/>
    <property type="match status" value="1"/>
</dbReference>
<dbReference type="EMBL" id="VSSQ01015522">
    <property type="protein sequence ID" value="MPM55968.1"/>
    <property type="molecule type" value="Genomic_DNA"/>
</dbReference>
<dbReference type="GO" id="GO:0004519">
    <property type="term" value="F:endonuclease activity"/>
    <property type="evidence" value="ECO:0007669"/>
    <property type="project" value="UniProtKB-KW"/>
</dbReference>
<dbReference type="InterPro" id="IPR020549">
    <property type="entry name" value="YbeY_CS"/>
</dbReference>
<dbReference type="Gene3D" id="3.40.390.30">
    <property type="entry name" value="Metalloproteases ('zincins'), catalytic domain"/>
    <property type="match status" value="1"/>
</dbReference>
<sequence>MISLDHAQAQADEAHHPLLEEVAMLAVHGVLHLLGYDHSTAEEKTEMWQLQRQALTKMGIIMDSFSGDTDEYAA</sequence>
<evidence type="ECO:0000256" key="3">
    <source>
        <dbReference type="ARBA" id="ARBA00022722"/>
    </source>
</evidence>
<evidence type="ECO:0000256" key="4">
    <source>
        <dbReference type="ARBA" id="ARBA00022723"/>
    </source>
</evidence>
<dbReference type="InterPro" id="IPR023091">
    <property type="entry name" value="MetalPrtase_cat_dom_sf_prd"/>
</dbReference>
<keyword evidence="7" id="KW-0862">Zinc</keyword>
<comment type="cofactor">
    <cofactor evidence="1">
        <name>Zn(2+)</name>
        <dbReference type="ChEBI" id="CHEBI:29105"/>
    </cofactor>
</comment>
<evidence type="ECO:0000256" key="2">
    <source>
        <dbReference type="ARBA" id="ARBA00010875"/>
    </source>
</evidence>
<evidence type="ECO:0000256" key="1">
    <source>
        <dbReference type="ARBA" id="ARBA00001947"/>
    </source>
</evidence>
<dbReference type="Pfam" id="PF02130">
    <property type="entry name" value="YbeY"/>
    <property type="match status" value="1"/>
</dbReference>
<evidence type="ECO:0000256" key="7">
    <source>
        <dbReference type="ARBA" id="ARBA00022833"/>
    </source>
</evidence>
<dbReference type="AlphaFoldDB" id="A0A645AT73"/>
<dbReference type="SUPFAM" id="SSF55486">
    <property type="entry name" value="Metalloproteases ('zincins'), catalytic domain"/>
    <property type="match status" value="1"/>
</dbReference>
<accession>A0A645AT73</accession>
<dbReference type="InterPro" id="IPR002036">
    <property type="entry name" value="YbeY"/>
</dbReference>
<evidence type="ECO:0000256" key="5">
    <source>
        <dbReference type="ARBA" id="ARBA00022759"/>
    </source>
</evidence>
<dbReference type="PANTHER" id="PTHR46986:SF1">
    <property type="entry name" value="ENDORIBONUCLEASE YBEY, CHLOROPLASTIC"/>
    <property type="match status" value="1"/>
</dbReference>
<keyword evidence="5" id="KW-0255">Endonuclease</keyword>
<keyword evidence="4" id="KW-0479">Metal-binding</keyword>
<comment type="caution">
    <text evidence="8">The sequence shown here is derived from an EMBL/GenBank/DDBJ whole genome shotgun (WGS) entry which is preliminary data.</text>
</comment>
<keyword evidence="3" id="KW-0540">Nuclease</keyword>
<evidence type="ECO:0000313" key="8">
    <source>
        <dbReference type="EMBL" id="MPM55968.1"/>
    </source>
</evidence>
<dbReference type="EC" id="3.1.-.-" evidence="8"/>
<evidence type="ECO:0000256" key="6">
    <source>
        <dbReference type="ARBA" id="ARBA00022801"/>
    </source>
</evidence>
<organism evidence="8">
    <name type="scientific">bioreactor metagenome</name>
    <dbReference type="NCBI Taxonomy" id="1076179"/>
    <lineage>
        <taxon>unclassified sequences</taxon>
        <taxon>metagenomes</taxon>
        <taxon>ecological metagenomes</taxon>
    </lineage>
</organism>
<proteinExistence type="inferred from homology"/>